<feature type="compositionally biased region" description="Low complexity" evidence="2">
    <location>
        <begin position="703"/>
        <end position="718"/>
    </location>
</feature>
<feature type="compositionally biased region" description="Low complexity" evidence="2">
    <location>
        <begin position="444"/>
        <end position="471"/>
    </location>
</feature>
<comment type="caution">
    <text evidence="3">The sequence shown here is derived from an EMBL/GenBank/DDBJ whole genome shotgun (WGS) entry which is preliminary data.</text>
</comment>
<keyword evidence="1" id="KW-0175">Coiled coil</keyword>
<feature type="region of interest" description="Disordered" evidence="2">
    <location>
        <begin position="1"/>
        <end position="96"/>
    </location>
</feature>
<dbReference type="Proteomes" id="UP000018721">
    <property type="component" value="Unassembled WGS sequence"/>
</dbReference>
<feature type="compositionally biased region" description="Basic and acidic residues" evidence="2">
    <location>
        <begin position="31"/>
        <end position="41"/>
    </location>
</feature>
<dbReference type="AlphaFoldDB" id="V9DSS0"/>
<feature type="compositionally biased region" description="Pro residues" evidence="2">
    <location>
        <begin position="549"/>
        <end position="561"/>
    </location>
</feature>
<sequence>MSRREPRPRGALNHARHRAYDALLPHRRHDPARLEESRLVDTDGLSGQPPSAASLQPPSGTSLPMGREPTPTPAAPTAAAPSATPQAGTQSSTLVPVASPAPAKLSEELTVDSLRDLLAESADATVDSVRTALLPYLTLMARHQVQLSISPPLQGDVRTQRRLNDALGFDQVLAAVQPLSDTLPDLPHAVGELTAQLKISREEAAAAKRLLVPVQLRVEHLETLLNKSTAEVNELQAEIKRLKSANVRIGSLLEKSKESMDVQTENLRLAMNYAEQKQDIIDALDKQIEKEREVFKTTVSANTENTRKLHDLLLKATQGTWVDADTAALIADLKDRNLHLLRTNRALRGFVSFTGMDPNTLALAIQGLRAAEVDLSTLGLDQDTFLALQRFQQEADDQEYPFALAEALAKTAQQVQSSASKRSRHGSDDGSSDDSSEEKTPVPSGRGSRAGSAAATGEESAAAASSPTPSRRGLHMPKAWKNKPKSKRQKTASHSPASARSRSSLASRRSTSRPPARSPSAAHVKSPASHPRSRSHSVSSRPAKSKSPASPPSAPATPPKAEPSKDDQPPEVVDLAKDESDEDMEEEPTAVPTEPEDTEVTRPASPTRPATSQRSNMASPSSRAPSPPADASPQAPTSYELEMQLLFGSDDDEDAPSGSKTSREPAGLMSPYRSSSDEDTPPPPKRSDSTPISKQPSVPPPRSSDSSDSNEGGSSNGSHDGDGAGGDDSHDDEPSFDFPSGDTAGDEDIPPSTDASRASAVVEGSATGVPTTSPPRTPRSPESSPRSLIPHLVKPRPWRLKLRLHCQEFSREAGPGRVIVATYTSRRRRGDPDPPVPLLMTHQTVRGTWPAVLPSASFPPWVRPFLDLEFRDQGAKKCFEQALSTVLPDPTPGDMTIRVTLESLNAFFDYTNPSHPWQVDRQLLPEDPFFFSMKGFDPLAPVSKRAPLETRIRRLWASFRGDGPMPDLGFALWERRFWILAAAVEKGFTTEEAEPNCDKDLVKTKRARFRILMGGRSARTDRLRNMYQLQYLKWSLESASTSQRSLIRPEMMIEPSVPWYPMENLPFVTKTIDWLAEVTALVDRQPWRANWVYRPFDHPYNTTYVPCNRGIGSSAPAVLLIPDWQDHYLTGAVPGDSAAAASTVGSGGDDSSTPTPPPAARSSPPDEEEKESSGDMSLGVLAEAARRLSSD</sequence>
<feature type="compositionally biased region" description="Low complexity" evidence="2">
    <location>
        <begin position="46"/>
        <end position="60"/>
    </location>
</feature>
<dbReference type="EMBL" id="ANIZ01004690">
    <property type="protein sequence ID" value="ETI29935.1"/>
    <property type="molecule type" value="Genomic_DNA"/>
</dbReference>
<name>V9DSS0_PHYNI</name>
<dbReference type="HOGENOM" id="CLU_010256_0_0_1"/>
<feature type="region of interest" description="Disordered" evidence="2">
    <location>
        <begin position="415"/>
        <end position="791"/>
    </location>
</feature>
<evidence type="ECO:0000256" key="2">
    <source>
        <dbReference type="SAM" id="MobiDB-lite"/>
    </source>
</evidence>
<keyword evidence="4" id="KW-1185">Reference proteome</keyword>
<gene>
    <name evidence="3" type="ORF">F443_22947</name>
</gene>
<evidence type="ECO:0000313" key="3">
    <source>
        <dbReference type="EMBL" id="ETI29935.1"/>
    </source>
</evidence>
<feature type="coiled-coil region" evidence="1">
    <location>
        <begin position="218"/>
        <end position="245"/>
    </location>
</feature>
<protein>
    <submittedName>
        <fullName evidence="3">Uncharacterized protein</fullName>
    </submittedName>
</protein>
<feature type="compositionally biased region" description="Low complexity" evidence="2">
    <location>
        <begin position="1138"/>
        <end position="1153"/>
    </location>
</feature>
<organism evidence="3 4">
    <name type="scientific">Phytophthora nicotianae P1569</name>
    <dbReference type="NCBI Taxonomy" id="1317065"/>
    <lineage>
        <taxon>Eukaryota</taxon>
        <taxon>Sar</taxon>
        <taxon>Stramenopiles</taxon>
        <taxon>Oomycota</taxon>
        <taxon>Peronosporomycetes</taxon>
        <taxon>Peronosporales</taxon>
        <taxon>Peronosporaceae</taxon>
        <taxon>Phytophthora</taxon>
    </lineage>
</organism>
<feature type="compositionally biased region" description="Acidic residues" evidence="2">
    <location>
        <begin position="579"/>
        <end position="598"/>
    </location>
</feature>
<feature type="compositionally biased region" description="Polar residues" evidence="2">
    <location>
        <begin position="608"/>
        <end position="617"/>
    </location>
</feature>
<evidence type="ECO:0000313" key="4">
    <source>
        <dbReference type="Proteomes" id="UP000018721"/>
    </source>
</evidence>
<feature type="compositionally biased region" description="Basic and acidic residues" evidence="2">
    <location>
        <begin position="562"/>
        <end position="578"/>
    </location>
</feature>
<dbReference type="eggNOG" id="ENOG502RG1I">
    <property type="taxonomic scope" value="Eukaryota"/>
</dbReference>
<feature type="region of interest" description="Disordered" evidence="2">
    <location>
        <begin position="1138"/>
        <end position="1191"/>
    </location>
</feature>
<feature type="compositionally biased region" description="Low complexity" evidence="2">
    <location>
        <begin position="492"/>
        <end position="548"/>
    </location>
</feature>
<proteinExistence type="predicted"/>
<feature type="compositionally biased region" description="Basic residues" evidence="2">
    <location>
        <begin position="472"/>
        <end position="491"/>
    </location>
</feature>
<reference evidence="3 4" key="1">
    <citation type="submission" date="2013-11" db="EMBL/GenBank/DDBJ databases">
        <title>The Genome Sequence of Phytophthora parasitica P1569.</title>
        <authorList>
            <consortium name="The Broad Institute Genomics Platform"/>
            <person name="Russ C."/>
            <person name="Tyler B."/>
            <person name="Panabieres F."/>
            <person name="Shan W."/>
            <person name="Tripathy S."/>
            <person name="Grunwald N."/>
            <person name="Machado M."/>
            <person name="Johnson C.S."/>
            <person name="Arredondo F."/>
            <person name="Hong C."/>
            <person name="Coffey M."/>
            <person name="Young S.K."/>
            <person name="Zeng Q."/>
            <person name="Gargeya S."/>
            <person name="Fitzgerald M."/>
            <person name="Abouelleil A."/>
            <person name="Alvarado L."/>
            <person name="Chapman S.B."/>
            <person name="Gainer-Dewar J."/>
            <person name="Goldberg J."/>
            <person name="Griggs A."/>
            <person name="Gujja S."/>
            <person name="Hansen M."/>
            <person name="Howarth C."/>
            <person name="Imamovic A."/>
            <person name="Ireland A."/>
            <person name="Larimer J."/>
            <person name="McCowan C."/>
            <person name="Murphy C."/>
            <person name="Pearson M."/>
            <person name="Poon T.W."/>
            <person name="Priest M."/>
            <person name="Roberts A."/>
            <person name="Saif S."/>
            <person name="Shea T."/>
            <person name="Sykes S."/>
            <person name="Wortman J."/>
            <person name="Nusbaum C."/>
            <person name="Birren B."/>
        </authorList>
    </citation>
    <scope>NUCLEOTIDE SEQUENCE [LARGE SCALE GENOMIC DNA]</scope>
    <source>
        <strain evidence="3 4">P1569</strain>
    </source>
</reference>
<evidence type="ECO:0000256" key="1">
    <source>
        <dbReference type="SAM" id="Coils"/>
    </source>
</evidence>
<accession>V9DSS0</accession>
<feature type="compositionally biased region" description="Low complexity" evidence="2">
    <location>
        <begin position="75"/>
        <end position="85"/>
    </location>
</feature>